<feature type="compositionally biased region" description="Basic and acidic residues" evidence="1">
    <location>
        <begin position="144"/>
        <end position="162"/>
    </location>
</feature>
<comment type="caution">
    <text evidence="2">The sequence shown here is derived from an EMBL/GenBank/DDBJ whole genome shotgun (WGS) entry which is preliminary data.</text>
</comment>
<gene>
    <name evidence="2" type="ORF">LITE_LOCUS37672</name>
</gene>
<accession>A0AAV0PCK8</accession>
<organism evidence="2 3">
    <name type="scientific">Linum tenue</name>
    <dbReference type="NCBI Taxonomy" id="586396"/>
    <lineage>
        <taxon>Eukaryota</taxon>
        <taxon>Viridiplantae</taxon>
        <taxon>Streptophyta</taxon>
        <taxon>Embryophyta</taxon>
        <taxon>Tracheophyta</taxon>
        <taxon>Spermatophyta</taxon>
        <taxon>Magnoliopsida</taxon>
        <taxon>eudicotyledons</taxon>
        <taxon>Gunneridae</taxon>
        <taxon>Pentapetalae</taxon>
        <taxon>rosids</taxon>
        <taxon>fabids</taxon>
        <taxon>Malpighiales</taxon>
        <taxon>Linaceae</taxon>
        <taxon>Linum</taxon>
    </lineage>
</organism>
<dbReference type="EMBL" id="CAMGYJ010000008">
    <property type="protein sequence ID" value="CAI0468071.1"/>
    <property type="molecule type" value="Genomic_DNA"/>
</dbReference>
<proteinExistence type="predicted"/>
<feature type="region of interest" description="Disordered" evidence="1">
    <location>
        <begin position="144"/>
        <end position="165"/>
    </location>
</feature>
<evidence type="ECO:0000256" key="1">
    <source>
        <dbReference type="SAM" id="MobiDB-lite"/>
    </source>
</evidence>
<keyword evidence="3" id="KW-1185">Reference proteome</keyword>
<evidence type="ECO:0000313" key="3">
    <source>
        <dbReference type="Proteomes" id="UP001154282"/>
    </source>
</evidence>
<dbReference type="AlphaFoldDB" id="A0AAV0PCK8"/>
<feature type="non-terminal residue" evidence="2">
    <location>
        <position position="1"/>
    </location>
</feature>
<dbReference type="Proteomes" id="UP001154282">
    <property type="component" value="Unassembled WGS sequence"/>
</dbReference>
<reference evidence="2" key="1">
    <citation type="submission" date="2022-08" db="EMBL/GenBank/DDBJ databases">
        <authorList>
            <person name="Gutierrez-Valencia J."/>
        </authorList>
    </citation>
    <scope>NUCLEOTIDE SEQUENCE</scope>
</reference>
<sequence length="179" mass="20400">VVDALEELSSEIGEGLLLRLRLGRDHGLEVVAKVRRPQPKVVHHIWPSLLVNERLHVHYLTCRHFGPRRRLLRRQRLQIEPLLQRQVHVPGLVSVQSPGCQNHHNFVTCNRRIKEKEKTQIDLLTQSAGGSRRRADPDRICLGEHSLDERPRSQTHGDEAKHGPAAGLRLGSLLLCSNR</sequence>
<name>A0AAV0PCK8_9ROSI</name>
<evidence type="ECO:0000313" key="2">
    <source>
        <dbReference type="EMBL" id="CAI0468071.1"/>
    </source>
</evidence>
<protein>
    <submittedName>
        <fullName evidence="2">Uncharacterized protein</fullName>
    </submittedName>
</protein>